<dbReference type="AlphaFoldDB" id="A0A7K1FKS1"/>
<accession>A0A7K1FKS1</accession>
<dbReference type="Proteomes" id="UP000460221">
    <property type="component" value="Unassembled WGS sequence"/>
</dbReference>
<dbReference type="InterPro" id="IPR036271">
    <property type="entry name" value="Tet_transcr_reg_TetR-rel_C_sf"/>
</dbReference>
<dbReference type="GO" id="GO:0003677">
    <property type="term" value="F:DNA binding"/>
    <property type="evidence" value="ECO:0007669"/>
    <property type="project" value="UniProtKB-UniRule"/>
</dbReference>
<dbReference type="InterPro" id="IPR050109">
    <property type="entry name" value="HTH-type_TetR-like_transc_reg"/>
</dbReference>
<reference evidence="4 5" key="1">
    <citation type="submission" date="2019-11" db="EMBL/GenBank/DDBJ databases">
        <authorList>
            <person name="Jiang L.-Q."/>
        </authorList>
    </citation>
    <scope>NUCLEOTIDE SEQUENCE [LARGE SCALE GENOMIC DNA]</scope>
    <source>
        <strain evidence="4 5">YIM 132087</strain>
    </source>
</reference>
<sequence length="199" mass="22132">MQTNPATAKGEATLQRILETATAEFAEHGFAGARIDRVAATARINKAQVYAYVGNKERLFDTVLAASFERITNVVPIDPEPGVVDLGDWAVRLYDEYLQRPDLIRLATWMRLERRPSGHLVPDTARMDSHKLDVIAAAQAAGTVRADADPFDVMAMVISMSMTWSPVSNVYAATAEEEEHEHQRRRTLLHDTVTRAFAP</sequence>
<dbReference type="Gene3D" id="1.10.357.10">
    <property type="entry name" value="Tetracycline Repressor, domain 2"/>
    <property type="match status" value="1"/>
</dbReference>
<dbReference type="GO" id="GO:0006355">
    <property type="term" value="P:regulation of DNA-templated transcription"/>
    <property type="evidence" value="ECO:0007669"/>
    <property type="project" value="UniProtKB-ARBA"/>
</dbReference>
<organism evidence="4 5">
    <name type="scientific">Nakamurella alba</name>
    <dbReference type="NCBI Taxonomy" id="2665158"/>
    <lineage>
        <taxon>Bacteria</taxon>
        <taxon>Bacillati</taxon>
        <taxon>Actinomycetota</taxon>
        <taxon>Actinomycetes</taxon>
        <taxon>Nakamurellales</taxon>
        <taxon>Nakamurellaceae</taxon>
        <taxon>Nakamurella</taxon>
    </lineage>
</organism>
<dbReference type="InterPro" id="IPR001647">
    <property type="entry name" value="HTH_TetR"/>
</dbReference>
<dbReference type="InterPro" id="IPR041467">
    <property type="entry name" value="Sco4008_C"/>
</dbReference>
<dbReference type="PRINTS" id="PR00455">
    <property type="entry name" value="HTHTETR"/>
</dbReference>
<dbReference type="SUPFAM" id="SSF46689">
    <property type="entry name" value="Homeodomain-like"/>
    <property type="match status" value="1"/>
</dbReference>
<evidence type="ECO:0000313" key="4">
    <source>
        <dbReference type="EMBL" id="MTD14735.1"/>
    </source>
</evidence>
<evidence type="ECO:0000256" key="1">
    <source>
        <dbReference type="ARBA" id="ARBA00023125"/>
    </source>
</evidence>
<dbReference type="SUPFAM" id="SSF48498">
    <property type="entry name" value="Tetracyclin repressor-like, C-terminal domain"/>
    <property type="match status" value="1"/>
</dbReference>
<gene>
    <name evidence="4" type="ORF">GIS00_12365</name>
</gene>
<dbReference type="RefSeq" id="WP_322097892.1">
    <property type="nucleotide sequence ID" value="NZ_WLYK01000005.1"/>
</dbReference>
<dbReference type="Pfam" id="PF00440">
    <property type="entry name" value="TetR_N"/>
    <property type="match status" value="1"/>
</dbReference>
<dbReference type="PANTHER" id="PTHR30328">
    <property type="entry name" value="TRANSCRIPTIONAL REPRESSOR"/>
    <property type="match status" value="1"/>
</dbReference>
<evidence type="ECO:0000259" key="3">
    <source>
        <dbReference type="PROSITE" id="PS50977"/>
    </source>
</evidence>
<dbReference type="EMBL" id="WLYK01000005">
    <property type="protein sequence ID" value="MTD14735.1"/>
    <property type="molecule type" value="Genomic_DNA"/>
</dbReference>
<feature type="DNA-binding region" description="H-T-H motif" evidence="2">
    <location>
        <begin position="34"/>
        <end position="53"/>
    </location>
</feature>
<feature type="domain" description="HTH tetR-type" evidence="3">
    <location>
        <begin position="11"/>
        <end position="71"/>
    </location>
</feature>
<keyword evidence="1 2" id="KW-0238">DNA-binding</keyword>
<dbReference type="PROSITE" id="PS50977">
    <property type="entry name" value="HTH_TETR_2"/>
    <property type="match status" value="1"/>
</dbReference>
<dbReference type="PANTHER" id="PTHR30328:SF54">
    <property type="entry name" value="HTH-TYPE TRANSCRIPTIONAL REPRESSOR SCO4008"/>
    <property type="match status" value="1"/>
</dbReference>
<dbReference type="Pfam" id="PF17926">
    <property type="entry name" value="TetR_C_21"/>
    <property type="match status" value="1"/>
</dbReference>
<keyword evidence="5" id="KW-1185">Reference proteome</keyword>
<evidence type="ECO:0000256" key="2">
    <source>
        <dbReference type="PROSITE-ProRule" id="PRU00335"/>
    </source>
</evidence>
<comment type="caution">
    <text evidence="4">The sequence shown here is derived from an EMBL/GenBank/DDBJ whole genome shotgun (WGS) entry which is preliminary data.</text>
</comment>
<proteinExistence type="predicted"/>
<protein>
    <submittedName>
        <fullName evidence="4">TetR family transcriptional regulator</fullName>
    </submittedName>
</protein>
<name>A0A7K1FKS1_9ACTN</name>
<dbReference type="InterPro" id="IPR009057">
    <property type="entry name" value="Homeodomain-like_sf"/>
</dbReference>
<evidence type="ECO:0000313" key="5">
    <source>
        <dbReference type="Proteomes" id="UP000460221"/>
    </source>
</evidence>